<feature type="transmembrane region" description="Helical" evidence="1">
    <location>
        <begin position="6"/>
        <end position="26"/>
    </location>
</feature>
<proteinExistence type="predicted"/>
<evidence type="ECO:0000313" key="3">
    <source>
        <dbReference type="Proteomes" id="UP000515928"/>
    </source>
</evidence>
<reference evidence="2 3" key="1">
    <citation type="submission" date="2020-08" db="EMBL/GenBank/DDBJ databases">
        <title>Genome sequence of Erysipelothrix inopinata DSM 15511T.</title>
        <authorList>
            <person name="Hyun D.-W."/>
            <person name="Bae J.-W."/>
        </authorList>
    </citation>
    <scope>NUCLEOTIDE SEQUENCE [LARGE SCALE GENOMIC DNA]</scope>
    <source>
        <strain evidence="2 3">DSM 15511</strain>
    </source>
</reference>
<name>A0A7G9RY08_9FIRM</name>
<organism evidence="2 3">
    <name type="scientific">Erysipelothrix inopinata</name>
    <dbReference type="NCBI Taxonomy" id="225084"/>
    <lineage>
        <taxon>Bacteria</taxon>
        <taxon>Bacillati</taxon>
        <taxon>Bacillota</taxon>
        <taxon>Erysipelotrichia</taxon>
        <taxon>Erysipelotrichales</taxon>
        <taxon>Erysipelotrichaceae</taxon>
        <taxon>Erysipelothrix</taxon>
    </lineage>
</organism>
<gene>
    <name evidence="2" type="ORF">H9L01_08925</name>
</gene>
<keyword evidence="1" id="KW-1133">Transmembrane helix</keyword>
<keyword evidence="3" id="KW-1185">Reference proteome</keyword>
<evidence type="ECO:0000256" key="1">
    <source>
        <dbReference type="SAM" id="Phobius"/>
    </source>
</evidence>
<protein>
    <recommendedName>
        <fullName evidence="4">Rod shape-determining protein MreD</fullName>
    </recommendedName>
</protein>
<feature type="transmembrane region" description="Helical" evidence="1">
    <location>
        <begin position="137"/>
        <end position="159"/>
    </location>
</feature>
<keyword evidence="1" id="KW-0472">Membrane</keyword>
<evidence type="ECO:0000313" key="2">
    <source>
        <dbReference type="EMBL" id="QNN60483.1"/>
    </source>
</evidence>
<dbReference type="RefSeq" id="WP_187533612.1">
    <property type="nucleotide sequence ID" value="NZ_CBCSHU010000004.1"/>
</dbReference>
<dbReference type="KEGG" id="eio:H9L01_08925"/>
<feature type="transmembrane region" description="Helical" evidence="1">
    <location>
        <begin position="104"/>
        <end position="125"/>
    </location>
</feature>
<evidence type="ECO:0008006" key="4">
    <source>
        <dbReference type="Google" id="ProtNLM"/>
    </source>
</evidence>
<dbReference type="AlphaFoldDB" id="A0A7G9RY08"/>
<sequence length="176" mass="20442">MRKIRFLHFVYLSALLVLDSFLNVFVNEFLSSKILFISNLHFLGLILLTQNDSKLESVIKAFLLGLWMDLTHVSTFPVFMIAYTGTIIILRWWDRHIGSSTFEYVLIGVVGLFIKEVALYILIVLTKNLQTSFMSFLAFRTFWVILGNVILCVIPLKLYQKMHSSILKQAQNIYVR</sequence>
<dbReference type="EMBL" id="CP060715">
    <property type="protein sequence ID" value="QNN60483.1"/>
    <property type="molecule type" value="Genomic_DNA"/>
</dbReference>
<feature type="transmembrane region" description="Helical" evidence="1">
    <location>
        <begin position="70"/>
        <end position="92"/>
    </location>
</feature>
<dbReference type="Proteomes" id="UP000515928">
    <property type="component" value="Chromosome"/>
</dbReference>
<keyword evidence="1" id="KW-0812">Transmembrane</keyword>
<accession>A0A7G9RY08</accession>